<evidence type="ECO:0000313" key="2">
    <source>
        <dbReference type="EMBL" id="CAA9514251.1"/>
    </source>
</evidence>
<feature type="compositionally biased region" description="Basic residues" evidence="1">
    <location>
        <begin position="135"/>
        <end position="145"/>
    </location>
</feature>
<dbReference type="AlphaFoldDB" id="A0A6J4T553"/>
<evidence type="ECO:0000256" key="1">
    <source>
        <dbReference type="SAM" id="MobiDB-lite"/>
    </source>
</evidence>
<feature type="region of interest" description="Disordered" evidence="1">
    <location>
        <begin position="105"/>
        <end position="157"/>
    </location>
</feature>
<feature type="region of interest" description="Disordered" evidence="1">
    <location>
        <begin position="1"/>
        <end position="38"/>
    </location>
</feature>
<name>A0A6J4T553_9ACTN</name>
<proteinExistence type="predicted"/>
<reference evidence="2" key="1">
    <citation type="submission" date="2020-02" db="EMBL/GenBank/DDBJ databases">
        <authorList>
            <person name="Meier V. D."/>
        </authorList>
    </citation>
    <scope>NUCLEOTIDE SEQUENCE</scope>
    <source>
        <strain evidence="2">AVDCRST_MAG45</strain>
    </source>
</reference>
<feature type="non-terminal residue" evidence="2">
    <location>
        <position position="1"/>
    </location>
</feature>
<dbReference type="EMBL" id="CADCVU010000179">
    <property type="protein sequence ID" value="CAA9514251.1"/>
    <property type="molecule type" value="Genomic_DNA"/>
</dbReference>
<feature type="non-terminal residue" evidence="2">
    <location>
        <position position="157"/>
    </location>
</feature>
<organism evidence="2">
    <name type="scientific">uncultured Solirubrobacterales bacterium</name>
    <dbReference type="NCBI Taxonomy" id="768556"/>
    <lineage>
        <taxon>Bacteria</taxon>
        <taxon>Bacillati</taxon>
        <taxon>Actinomycetota</taxon>
        <taxon>Thermoleophilia</taxon>
        <taxon>Solirubrobacterales</taxon>
        <taxon>environmental samples</taxon>
    </lineage>
</organism>
<protein>
    <submittedName>
        <fullName evidence="2">Uncharacterized protein</fullName>
    </submittedName>
</protein>
<gene>
    <name evidence="2" type="ORF">AVDCRST_MAG45-2106</name>
</gene>
<accession>A0A6J4T553</accession>
<feature type="compositionally biased region" description="Low complexity" evidence="1">
    <location>
        <begin position="146"/>
        <end position="157"/>
    </location>
</feature>
<feature type="compositionally biased region" description="Basic and acidic residues" evidence="1">
    <location>
        <begin position="1"/>
        <end position="16"/>
    </location>
</feature>
<sequence>GGLPGERRPPTSERRPAHVGHARGPRGALPREPLDGGLGLPRAALLLRGLPRRRPDLGLAAAAVQRAPDHRRRRLLPGLCPALRLGRDHAGAVPPQRVADRVRDLLGTPPRVPPRPPRRLLGARQGRADADLRGSHRHRPGRARALRAATRRSAPAL</sequence>